<reference evidence="1" key="1">
    <citation type="journal article" date="2020" name="mSystems">
        <title>Genome- and Community-Level Interaction Insights into Carbon Utilization and Element Cycling Functions of Hydrothermarchaeota in Hydrothermal Sediment.</title>
        <authorList>
            <person name="Zhou Z."/>
            <person name="Liu Y."/>
            <person name="Xu W."/>
            <person name="Pan J."/>
            <person name="Luo Z.H."/>
            <person name="Li M."/>
        </authorList>
    </citation>
    <scope>NUCLEOTIDE SEQUENCE [LARGE SCALE GENOMIC DNA]</scope>
    <source>
        <strain evidence="1">HyVt-577</strain>
    </source>
</reference>
<dbReference type="SUPFAM" id="SSF158446">
    <property type="entry name" value="IVS-encoded protein-like"/>
    <property type="match status" value="1"/>
</dbReference>
<gene>
    <name evidence="1" type="ORF">ENK44_05410</name>
</gene>
<dbReference type="Proteomes" id="UP000885779">
    <property type="component" value="Unassembled WGS sequence"/>
</dbReference>
<dbReference type="InterPro" id="IPR012657">
    <property type="entry name" value="23S_rRNA-intervening_sequence"/>
</dbReference>
<dbReference type="Gene3D" id="1.20.1440.60">
    <property type="entry name" value="23S rRNA-intervening sequence"/>
    <property type="match status" value="1"/>
</dbReference>
<dbReference type="AlphaFoldDB" id="A0A7V4WUA8"/>
<protein>
    <submittedName>
        <fullName evidence="1">Four helix bundle protein</fullName>
    </submittedName>
</protein>
<sequence>MKENVIQEKSYRFALRVIKLYKYLIEEKKEFVLSKQILKSGTSIGANIEEAIGGQSKRDFYAKLTLAYKEARETHYWLRLLRDSQFLESALAESLLDDCAEILKIIGSIQKTMRQKNKNQ</sequence>
<proteinExistence type="predicted"/>
<evidence type="ECO:0000313" key="1">
    <source>
        <dbReference type="EMBL" id="HGY55114.1"/>
    </source>
</evidence>
<comment type="caution">
    <text evidence="1">The sequence shown here is derived from an EMBL/GenBank/DDBJ whole genome shotgun (WGS) entry which is preliminary data.</text>
</comment>
<organism evidence="1">
    <name type="scientific">Caldithrix abyssi</name>
    <dbReference type="NCBI Taxonomy" id="187145"/>
    <lineage>
        <taxon>Bacteria</taxon>
        <taxon>Pseudomonadati</taxon>
        <taxon>Calditrichota</taxon>
        <taxon>Calditrichia</taxon>
        <taxon>Calditrichales</taxon>
        <taxon>Calditrichaceae</taxon>
        <taxon>Caldithrix</taxon>
    </lineage>
</organism>
<name>A0A7V4WUA8_CALAY</name>
<dbReference type="Pfam" id="PF05635">
    <property type="entry name" value="23S_rRNA_IVP"/>
    <property type="match status" value="1"/>
</dbReference>
<accession>A0A7V4WUA8</accession>
<dbReference type="InterPro" id="IPR036583">
    <property type="entry name" value="23S_rRNA_IVS_sf"/>
</dbReference>
<dbReference type="PIRSF" id="PIRSF035652">
    <property type="entry name" value="CHP02436"/>
    <property type="match status" value="1"/>
</dbReference>
<dbReference type="EMBL" id="DRQG01000050">
    <property type="protein sequence ID" value="HGY55114.1"/>
    <property type="molecule type" value="Genomic_DNA"/>
</dbReference>
<dbReference type="PANTHER" id="PTHR38471">
    <property type="entry name" value="FOUR HELIX BUNDLE PROTEIN"/>
    <property type="match status" value="1"/>
</dbReference>
<dbReference type="NCBIfam" id="TIGR02436">
    <property type="entry name" value="four helix bundle protein"/>
    <property type="match status" value="1"/>
</dbReference>
<dbReference type="PANTHER" id="PTHR38471:SF2">
    <property type="entry name" value="FOUR HELIX BUNDLE PROTEIN"/>
    <property type="match status" value="1"/>
</dbReference>